<dbReference type="SUPFAM" id="SSF47384">
    <property type="entry name" value="Homodimeric domain of signal transducing histidine kinase"/>
    <property type="match status" value="1"/>
</dbReference>
<evidence type="ECO:0000256" key="3">
    <source>
        <dbReference type="ARBA" id="ARBA00022553"/>
    </source>
</evidence>
<evidence type="ECO:0000313" key="9">
    <source>
        <dbReference type="EMBL" id="GLQ25630.1"/>
    </source>
</evidence>
<reference evidence="9" key="2">
    <citation type="submission" date="2023-01" db="EMBL/GenBank/DDBJ databases">
        <title>Draft genome sequence of Sulfitobacter pacificus strain NBRC 109915.</title>
        <authorList>
            <person name="Sun Q."/>
            <person name="Mori K."/>
        </authorList>
    </citation>
    <scope>NUCLEOTIDE SEQUENCE</scope>
    <source>
        <strain evidence="9">NBRC 109915</strain>
    </source>
</reference>
<organism evidence="9 10">
    <name type="scientific">Sulfitobacter pacificus</name>
    <dbReference type="NCBI Taxonomy" id="1499314"/>
    <lineage>
        <taxon>Bacteria</taxon>
        <taxon>Pseudomonadati</taxon>
        <taxon>Pseudomonadota</taxon>
        <taxon>Alphaproteobacteria</taxon>
        <taxon>Rhodobacterales</taxon>
        <taxon>Roseobacteraceae</taxon>
        <taxon>Sulfitobacter</taxon>
    </lineage>
</organism>
<dbReference type="EMBL" id="BSNL01000001">
    <property type="protein sequence ID" value="GLQ25630.1"/>
    <property type="molecule type" value="Genomic_DNA"/>
</dbReference>
<dbReference type="Gene3D" id="1.10.287.130">
    <property type="match status" value="1"/>
</dbReference>
<dbReference type="PANTHER" id="PTHR45436">
    <property type="entry name" value="SENSOR HISTIDINE KINASE YKOH"/>
    <property type="match status" value="1"/>
</dbReference>
<dbReference type="PANTHER" id="PTHR45436:SF5">
    <property type="entry name" value="SENSOR HISTIDINE KINASE TRCS"/>
    <property type="match status" value="1"/>
</dbReference>
<dbReference type="InterPro" id="IPR036097">
    <property type="entry name" value="HisK_dim/P_sf"/>
</dbReference>
<evidence type="ECO:0000259" key="8">
    <source>
        <dbReference type="PROSITE" id="PS50885"/>
    </source>
</evidence>
<protein>
    <recommendedName>
        <fullName evidence="2">histidine kinase</fullName>
        <ecNumber evidence="2">2.7.13.3</ecNumber>
    </recommendedName>
</protein>
<gene>
    <name evidence="9" type="ORF">GCM10007927_04330</name>
</gene>
<evidence type="ECO:0000256" key="6">
    <source>
        <dbReference type="ARBA" id="ARBA00023012"/>
    </source>
</evidence>
<dbReference type="InterPro" id="IPR050428">
    <property type="entry name" value="TCS_sensor_his_kinase"/>
</dbReference>
<sequence>MAQLIASVVAVLIILPFFALVAARITSNQFVRETEASLHAQAAIYAAQFAIAVQGASGADLDGVRMSAQQRERLSQEWQPVEVKLTTHSRSILPPRPDTMIPEHTPNAVYLEVGTALSELAEQARKTTLVGVIALDPNGTIIGKSGKETGSLGHVSEVRRALQGDIVSVARWREEEYRNHSLKSLSRDTQFRIYVAHPVFVADHIVGAVYLSRTPSNLNKYLFQQRHTFLWLTIGVLGSAALIGAFLWRLLTRPIHQLQAQAHDISTGKAETQLPQYGVRELAGLGQSLINMGETLSKNAAALQTYTKHATHELKSPVTSIMGAAELLEVDTITDQRLYRARHDYQVRRCAHEPVVEPHARNGQRAECACFNTDHAGNSAAHFGRKICASDHRDKRRCVSNVAAPSRRRPYLLRSPARKRRRT</sequence>
<dbReference type="InterPro" id="IPR003661">
    <property type="entry name" value="HisK_dim/P_dom"/>
</dbReference>
<dbReference type="InterPro" id="IPR003660">
    <property type="entry name" value="HAMP_dom"/>
</dbReference>
<evidence type="ECO:0000256" key="7">
    <source>
        <dbReference type="SAM" id="Phobius"/>
    </source>
</evidence>
<accession>A0ABQ5VEU7</accession>
<dbReference type="EC" id="2.7.13.3" evidence="2"/>
<keyword evidence="10" id="KW-1185">Reference proteome</keyword>
<keyword evidence="5" id="KW-0418">Kinase</keyword>
<evidence type="ECO:0000256" key="1">
    <source>
        <dbReference type="ARBA" id="ARBA00000085"/>
    </source>
</evidence>
<keyword evidence="7" id="KW-0812">Transmembrane</keyword>
<keyword evidence="6" id="KW-0902">Two-component regulatory system</keyword>
<name>A0ABQ5VEU7_9RHOB</name>
<evidence type="ECO:0000256" key="2">
    <source>
        <dbReference type="ARBA" id="ARBA00012438"/>
    </source>
</evidence>
<evidence type="ECO:0000256" key="5">
    <source>
        <dbReference type="ARBA" id="ARBA00022777"/>
    </source>
</evidence>
<dbReference type="CDD" id="cd00082">
    <property type="entry name" value="HisKA"/>
    <property type="match status" value="1"/>
</dbReference>
<dbReference type="Pfam" id="PF00672">
    <property type="entry name" value="HAMP"/>
    <property type="match status" value="1"/>
</dbReference>
<dbReference type="PROSITE" id="PS50885">
    <property type="entry name" value="HAMP"/>
    <property type="match status" value="1"/>
</dbReference>
<dbReference type="CDD" id="cd06225">
    <property type="entry name" value="HAMP"/>
    <property type="match status" value="1"/>
</dbReference>
<keyword evidence="3" id="KW-0597">Phosphoprotein</keyword>
<comment type="caution">
    <text evidence="9">The sequence shown here is derived from an EMBL/GenBank/DDBJ whole genome shotgun (WGS) entry which is preliminary data.</text>
</comment>
<feature type="domain" description="HAMP" evidence="8">
    <location>
        <begin position="249"/>
        <end position="301"/>
    </location>
</feature>
<keyword evidence="7" id="KW-0472">Membrane</keyword>
<dbReference type="Proteomes" id="UP001161388">
    <property type="component" value="Unassembled WGS sequence"/>
</dbReference>
<evidence type="ECO:0000313" key="10">
    <source>
        <dbReference type="Proteomes" id="UP001161388"/>
    </source>
</evidence>
<proteinExistence type="predicted"/>
<feature type="transmembrane region" description="Helical" evidence="7">
    <location>
        <begin position="229"/>
        <end position="251"/>
    </location>
</feature>
<evidence type="ECO:0000256" key="4">
    <source>
        <dbReference type="ARBA" id="ARBA00022679"/>
    </source>
</evidence>
<reference evidence="9" key="1">
    <citation type="journal article" date="2014" name="Int. J. Syst. Evol. Microbiol.">
        <title>Complete genome of a new Firmicutes species belonging to the dominant human colonic microbiota ('Ruminococcus bicirculans') reveals two chromosomes and a selective capacity to utilize plant glucans.</title>
        <authorList>
            <consortium name="NISC Comparative Sequencing Program"/>
            <person name="Wegmann U."/>
            <person name="Louis P."/>
            <person name="Goesmann A."/>
            <person name="Henrissat B."/>
            <person name="Duncan S.H."/>
            <person name="Flint H.J."/>
        </authorList>
    </citation>
    <scope>NUCLEOTIDE SEQUENCE</scope>
    <source>
        <strain evidence="9">NBRC 109915</strain>
    </source>
</reference>
<keyword evidence="4" id="KW-0808">Transferase</keyword>
<keyword evidence="7" id="KW-1133">Transmembrane helix</keyword>
<dbReference type="RefSeq" id="WP_284370111.1">
    <property type="nucleotide sequence ID" value="NZ_BSNL01000001.1"/>
</dbReference>
<comment type="catalytic activity">
    <reaction evidence="1">
        <text>ATP + protein L-histidine = ADP + protein N-phospho-L-histidine.</text>
        <dbReference type="EC" id="2.7.13.3"/>
    </reaction>
</comment>